<feature type="transmembrane region" description="Helical" evidence="1">
    <location>
        <begin position="178"/>
        <end position="201"/>
    </location>
</feature>
<organism evidence="3 4">
    <name type="scientific">Corynebacterium lipophilum</name>
    <dbReference type="NCBI Taxonomy" id="2804918"/>
    <lineage>
        <taxon>Bacteria</taxon>
        <taxon>Bacillati</taxon>
        <taxon>Actinomycetota</taxon>
        <taxon>Actinomycetes</taxon>
        <taxon>Mycobacteriales</taxon>
        <taxon>Corynebacteriaceae</taxon>
        <taxon>Corynebacterium</taxon>
    </lineage>
</organism>
<evidence type="ECO:0000313" key="4">
    <source>
        <dbReference type="Proteomes" id="UP001205920"/>
    </source>
</evidence>
<gene>
    <name evidence="3" type="ORF">JMN37_04305</name>
</gene>
<comment type="caution">
    <text evidence="3">The sequence shown here is derived from an EMBL/GenBank/DDBJ whole genome shotgun (WGS) entry which is preliminary data.</text>
</comment>
<keyword evidence="1" id="KW-0812">Transmembrane</keyword>
<dbReference type="InterPro" id="IPR027383">
    <property type="entry name" value="Znf_put"/>
</dbReference>
<evidence type="ECO:0000259" key="2">
    <source>
        <dbReference type="Pfam" id="PF13490"/>
    </source>
</evidence>
<evidence type="ECO:0000313" key="3">
    <source>
        <dbReference type="EMBL" id="MCO6394209.1"/>
    </source>
</evidence>
<dbReference type="Proteomes" id="UP001205920">
    <property type="component" value="Unassembled WGS sequence"/>
</dbReference>
<feature type="transmembrane region" description="Helical" evidence="1">
    <location>
        <begin position="124"/>
        <end position="145"/>
    </location>
</feature>
<dbReference type="AlphaFoldDB" id="A0AAW5HSF0"/>
<accession>A0AAW5HSF0</accession>
<keyword evidence="4" id="KW-1185">Reference proteome</keyword>
<evidence type="ECO:0000256" key="1">
    <source>
        <dbReference type="SAM" id="Phobius"/>
    </source>
</evidence>
<feature type="domain" description="Putative zinc-finger" evidence="2">
    <location>
        <begin position="5"/>
        <end position="38"/>
    </location>
</feature>
<dbReference type="RefSeq" id="WP_070479267.1">
    <property type="nucleotide sequence ID" value="NZ_JAEUWV010000003.1"/>
</dbReference>
<sequence length="222" mass="23374">MISHDEIQACLSARLDGEQPSLDDAIVDAHLAQCEECAAFWEQALSLSQTVRFAEVDGNVAPPSDLADAILAGVNDPWHAMMQRRQVNVMIGRAALCAIAVCWIVWAIVGVVGVGEALAQTPEVAAATLMGVAVRFGVGLSLGLASWKPAQIPGIVLIVGTMFTFTLGFAVLDAVQRIGAVAPMTVIAPGIALLALAWTWIADKGVAMRRAWHLLNADPTGL</sequence>
<name>A0AAW5HSF0_9CORY</name>
<keyword evidence="1" id="KW-0472">Membrane</keyword>
<feature type="transmembrane region" description="Helical" evidence="1">
    <location>
        <begin position="152"/>
        <end position="172"/>
    </location>
</feature>
<protein>
    <submittedName>
        <fullName evidence="3">Zf-HC2 domain-containing protein</fullName>
    </submittedName>
</protein>
<keyword evidence="1" id="KW-1133">Transmembrane helix</keyword>
<reference evidence="3 4" key="1">
    <citation type="submission" date="2021-01" db="EMBL/GenBank/DDBJ databases">
        <title>Identification and Characterization of Corynebacterium sp.</title>
        <authorList>
            <person name="Luo Q."/>
            <person name="Qu P."/>
            <person name="Chen Q."/>
        </authorList>
    </citation>
    <scope>NUCLEOTIDE SEQUENCE [LARGE SCALE GENOMIC DNA]</scope>
    <source>
        <strain evidence="3 4">MC-18</strain>
    </source>
</reference>
<feature type="transmembrane region" description="Helical" evidence="1">
    <location>
        <begin position="91"/>
        <end position="112"/>
    </location>
</feature>
<proteinExistence type="predicted"/>
<dbReference type="Pfam" id="PF13490">
    <property type="entry name" value="zf-HC2"/>
    <property type="match status" value="1"/>
</dbReference>
<dbReference type="EMBL" id="JAEUWV010000003">
    <property type="protein sequence ID" value="MCO6394209.1"/>
    <property type="molecule type" value="Genomic_DNA"/>
</dbReference>